<name>A0A8D1BD13_PIG</name>
<evidence type="ECO:0000313" key="3">
    <source>
        <dbReference type="Proteomes" id="UP000694720"/>
    </source>
</evidence>
<dbReference type="Proteomes" id="UP000694720">
    <property type="component" value="Unplaced"/>
</dbReference>
<feature type="transmembrane region" description="Helical" evidence="1">
    <location>
        <begin position="29"/>
        <end position="50"/>
    </location>
</feature>
<proteinExistence type="predicted"/>
<feature type="transmembrane region" description="Helical" evidence="1">
    <location>
        <begin position="81"/>
        <end position="100"/>
    </location>
</feature>
<evidence type="ECO:0000313" key="2">
    <source>
        <dbReference type="Ensembl" id="ENSSSCP00035042923.1"/>
    </source>
</evidence>
<accession>A0A8D1BD13</accession>
<keyword evidence="1" id="KW-1133">Transmembrane helix</keyword>
<dbReference type="AlphaFoldDB" id="A0A8D1BD13"/>
<feature type="transmembrane region" description="Helical" evidence="1">
    <location>
        <begin position="112"/>
        <end position="130"/>
    </location>
</feature>
<organism evidence="2 3">
    <name type="scientific">Sus scrofa</name>
    <name type="common">Pig</name>
    <dbReference type="NCBI Taxonomy" id="9823"/>
    <lineage>
        <taxon>Eukaryota</taxon>
        <taxon>Metazoa</taxon>
        <taxon>Chordata</taxon>
        <taxon>Craniata</taxon>
        <taxon>Vertebrata</taxon>
        <taxon>Euteleostomi</taxon>
        <taxon>Mammalia</taxon>
        <taxon>Eutheria</taxon>
        <taxon>Laurasiatheria</taxon>
        <taxon>Artiodactyla</taxon>
        <taxon>Suina</taxon>
        <taxon>Suidae</taxon>
        <taxon>Sus</taxon>
    </lineage>
</organism>
<keyword evidence="1" id="KW-0812">Transmembrane</keyword>
<dbReference type="Ensembl" id="ENSSSCT00035100955.1">
    <property type="protein sequence ID" value="ENSSSCP00035042923.1"/>
    <property type="gene ID" value="ENSSSCG00035074378.1"/>
</dbReference>
<evidence type="ECO:0000256" key="1">
    <source>
        <dbReference type="SAM" id="Phobius"/>
    </source>
</evidence>
<feature type="transmembrane region" description="Helical" evidence="1">
    <location>
        <begin position="55"/>
        <end position="75"/>
    </location>
</feature>
<reference evidence="2" key="1">
    <citation type="submission" date="2025-08" db="UniProtKB">
        <authorList>
            <consortium name="Ensembl"/>
        </authorList>
    </citation>
    <scope>IDENTIFICATION</scope>
</reference>
<keyword evidence="1" id="KW-0472">Membrane</keyword>
<sequence length="135" mass="15717">IINDVEHLFMCLLAIQMSSLKEFLFSSSAHFSIVLFGFLLLRCMACLYILEIKPFLVTFCLFILLMIYFAVQKLFSLMKSHLFIFCSCCLCFWCQIQNIIARLMSRSLSPMFSSRSFLVSSITFISLIHFELCLM</sequence>
<protein>
    <submittedName>
        <fullName evidence="2">Uncharacterized protein</fullName>
    </submittedName>
</protein>